<keyword evidence="9" id="KW-0735">Signal-anchor</keyword>
<evidence type="ECO:0000256" key="8">
    <source>
        <dbReference type="ARBA" id="ARBA00022723"/>
    </source>
</evidence>
<dbReference type="PANTHER" id="PTHR10468">
    <property type="entry name" value="PROTEIN O-LINKED-MANNOSE BETA-1,2-N-ACETYLGLUCOSAMINYLTRANSFERASE 1/ALPHA-1,3-MANNOSYL-GLYCOPROTEIN 2-BETA-N-ACETYLGLUCOSAMINYLTRANSFERASE"/>
    <property type="match status" value="1"/>
</dbReference>
<name>A0ABP0KTP7_9DINO</name>
<evidence type="ECO:0000256" key="4">
    <source>
        <dbReference type="ARBA" id="ARBA00006492"/>
    </source>
</evidence>
<comment type="subcellular location">
    <subcellularLocation>
        <location evidence="2">Golgi apparatus membrane</location>
        <topology evidence="2">Single-pass type II membrane protein</topology>
    </subcellularLocation>
</comment>
<evidence type="ECO:0000313" key="19">
    <source>
        <dbReference type="Proteomes" id="UP001642464"/>
    </source>
</evidence>
<reference evidence="18 19" key="1">
    <citation type="submission" date="2024-02" db="EMBL/GenBank/DDBJ databases">
        <authorList>
            <person name="Chen Y."/>
            <person name="Shah S."/>
            <person name="Dougan E. K."/>
            <person name="Thang M."/>
            <person name="Chan C."/>
        </authorList>
    </citation>
    <scope>NUCLEOTIDE SEQUENCE [LARGE SCALE GENOMIC DNA]</scope>
</reference>
<dbReference type="Gene3D" id="3.90.550.10">
    <property type="entry name" value="Spore Coat Polysaccharide Biosynthesis Protein SpsA, Chain A"/>
    <property type="match status" value="1"/>
</dbReference>
<accession>A0ABP0KTP7</accession>
<protein>
    <recommendedName>
        <fullName evidence="14">alpha-1,3-mannosyl-glycoprotein 2-beta-N-acetylglucosaminyltransferase</fullName>
        <ecNumber evidence="14">2.4.1.101</ecNumber>
    </recommendedName>
    <alternativeName>
        <fullName evidence="15">N-glycosyl-oligosaccharide-glycoprotein N-acetylglucosaminyltransferase I</fullName>
    </alternativeName>
</protein>
<keyword evidence="6" id="KW-0808">Transferase</keyword>
<feature type="transmembrane region" description="Helical" evidence="17">
    <location>
        <begin position="332"/>
        <end position="354"/>
    </location>
</feature>
<feature type="transmembrane region" description="Helical" evidence="17">
    <location>
        <begin position="179"/>
        <end position="200"/>
    </location>
</feature>
<sequence>MQVWSVAAWLIAPLGGLLLAATARYPWSSVETYEATSATLLRAHFTLAEGCFRVRTVPERNSRQVSPLRVPWVPLQDLVEGPPALARFRRQLLRPNQRVDLLGARPGERDMEFVVKNLEKAKRCNDWDPSFFRPIDLTSVKTAFAKDCALGVWLGGWIAQSLGLYAWRRALTRSWRPVLVLRSSGYLYLCSSAIAILALTRYSAVCRHRLKILVSEFVLGISAGDVVLWPQDLSLQMATSAYLMLFSALVNFLLGIYQITTEFYPLTSAPAVGKVQSEVRRISNPRLIEKPAEELESPGEQEETEKEREDREFFLKALEVTKAQIKSHNRRVAGTVIMAMLAFVILLCGVAFFFGRVAVAQGIQNALRGPQLTVKQTTLSFRKAKESAKDLVVGAGNATASTVASASRSTAGAARHARHGLRQLREGARQSAQELAEAVRSPDWRQVLWKIMLLPGRLAIQGLRALYQQLQEALMSLHHHFALGLHAVQGAAHRCWRHLRIRRLREGDTDKTVKQSVEDKPKFRWPWQKPEELKKEADPWWKRLLPKKERDEKKLKTSFEGVDLSGHLRMALTRSLNAFNSSSLLVVHEGTLFSPDFLQFFSQLELVMEEDATVWCVGAWNDAGLAPYVADRTALLRTDWHPAKYAWMMRRQTLQELLSQWPGAEWERFLRMDQIRLDRHCIIPEVSRCYPFGPSNLDDPALRRSERAAFDEFHRTIVWNQDASVVQLGDVRRLLEGSYEKLLLHDWPGDEALVKSNRTTFRQLLKVTEGNWHLVLEDRQWSKAASFLRLPSTKEIHLPASYRGYLRLRWRNAVLHLLLSNSPLLASAEIPTAAPKKVQDFQVAAPVLRAPVVSVVVGHLGQSCDVTCAREVGAFRCHDADLLFLNGCSSMRQILGPDACGECLASDGQDYPAVVLVDAQLSAEVPEFELNFKGKFNFEEHSPSLGSCLFAANLAQPPRCHASHQRLARLCPCRATPNVAKSGGPPAHPPSDRAIYRDLLPLGLVDVTLPSQRCGASFGNRLAADCAAASFFCCSGAMWCGNSALHCQSPDHECRGGSSPFTFCGAGWTLRLKSLNLPPL</sequence>
<dbReference type="InterPro" id="IPR029044">
    <property type="entry name" value="Nucleotide-diphossugar_trans"/>
</dbReference>
<gene>
    <name evidence="18" type="ORF">SCF082_LOCUS18753</name>
</gene>
<evidence type="ECO:0000256" key="16">
    <source>
        <dbReference type="ARBA" id="ARBA00049421"/>
    </source>
</evidence>
<proteinExistence type="inferred from homology"/>
<dbReference type="InterPro" id="IPR052261">
    <property type="entry name" value="Glycosyltransferase_13"/>
</dbReference>
<evidence type="ECO:0000256" key="11">
    <source>
        <dbReference type="ARBA" id="ARBA00023034"/>
    </source>
</evidence>
<comment type="caution">
    <text evidence="18">The sequence shown here is derived from an EMBL/GenBank/DDBJ whole genome shotgun (WGS) entry which is preliminary data.</text>
</comment>
<keyword evidence="12 17" id="KW-0472">Membrane</keyword>
<evidence type="ECO:0000256" key="15">
    <source>
        <dbReference type="ARBA" id="ARBA00041712"/>
    </source>
</evidence>
<evidence type="ECO:0000256" key="6">
    <source>
        <dbReference type="ARBA" id="ARBA00022679"/>
    </source>
</evidence>
<comment type="similarity">
    <text evidence="4">Belongs to the glycosyltransferase 13 family.</text>
</comment>
<keyword evidence="13" id="KW-0464">Manganese</keyword>
<evidence type="ECO:0000256" key="12">
    <source>
        <dbReference type="ARBA" id="ARBA00023136"/>
    </source>
</evidence>
<dbReference type="InterPro" id="IPR004139">
    <property type="entry name" value="Glyco_trans_13"/>
</dbReference>
<dbReference type="EC" id="2.4.1.101" evidence="14"/>
<dbReference type="PANTHER" id="PTHR10468:SF0">
    <property type="entry name" value="ALPHA-1,3-MANNOSYL-GLYCOPROTEIN 2-BETA-N-ACETYLGLUCOSAMINYLTRANSFERASE"/>
    <property type="match status" value="1"/>
</dbReference>
<evidence type="ECO:0000256" key="7">
    <source>
        <dbReference type="ARBA" id="ARBA00022692"/>
    </source>
</evidence>
<comment type="cofactor">
    <cofactor evidence="1">
        <name>Mn(2+)</name>
        <dbReference type="ChEBI" id="CHEBI:29035"/>
    </cofactor>
</comment>
<evidence type="ECO:0000256" key="10">
    <source>
        <dbReference type="ARBA" id="ARBA00022989"/>
    </source>
</evidence>
<feature type="transmembrane region" description="Helical" evidence="17">
    <location>
        <begin position="6"/>
        <end position="27"/>
    </location>
</feature>
<dbReference type="Pfam" id="PF03071">
    <property type="entry name" value="GNT-I"/>
    <property type="match status" value="1"/>
</dbReference>
<keyword evidence="5" id="KW-0328">Glycosyltransferase</keyword>
<comment type="catalytic activity">
    <reaction evidence="16">
        <text>N(4)-(alpha-D-Man-(1-&gt;3)-[alpha-D-Man-(1-&gt;3)-[alpha-D-Man-(1-&gt;6)]-alpha-D-Man-(1-&gt;6)]-beta-D-Man-(1-&gt;4)-beta-D-GlcNAc-(1-&gt;4)-beta-D-GlcNAc)-L-asparaginyl-[protein] (N-glucan mannose isomer 5A1,2) + UDP-N-acetyl-alpha-D-glucosamine = N(4)-{beta-D-GlcNAc-(1-&gt;2)-alpha-D-Man-(1-&gt;3)-[alpha-D-Man-(1-&gt;3)-[alpha-D-Man-(1-&gt;6)]-alpha-D-Man-(1-&gt;6)]-beta-D-Man-(1-&gt;4)-beta-D-GlcNAc-(1-&gt;4)-beta-D-GlcNAc}-L-asparaginyl-[protein] + UDP + H(+)</text>
        <dbReference type="Rhea" id="RHEA:11456"/>
        <dbReference type="Rhea" id="RHEA-COMP:14367"/>
        <dbReference type="Rhea" id="RHEA-COMP:14368"/>
        <dbReference type="ChEBI" id="CHEBI:15378"/>
        <dbReference type="ChEBI" id="CHEBI:57705"/>
        <dbReference type="ChEBI" id="CHEBI:58223"/>
        <dbReference type="ChEBI" id="CHEBI:59087"/>
        <dbReference type="ChEBI" id="CHEBI:60625"/>
        <dbReference type="EC" id="2.4.1.101"/>
    </reaction>
</comment>
<dbReference type="Proteomes" id="UP001642464">
    <property type="component" value="Unassembled WGS sequence"/>
</dbReference>
<keyword evidence="8" id="KW-0479">Metal-binding</keyword>
<evidence type="ECO:0000256" key="9">
    <source>
        <dbReference type="ARBA" id="ARBA00022968"/>
    </source>
</evidence>
<evidence type="ECO:0000313" key="18">
    <source>
        <dbReference type="EMBL" id="CAK9029362.1"/>
    </source>
</evidence>
<evidence type="ECO:0000256" key="1">
    <source>
        <dbReference type="ARBA" id="ARBA00001936"/>
    </source>
</evidence>
<evidence type="ECO:0000256" key="5">
    <source>
        <dbReference type="ARBA" id="ARBA00022676"/>
    </source>
</evidence>
<dbReference type="SUPFAM" id="SSF53448">
    <property type="entry name" value="Nucleotide-diphospho-sugar transferases"/>
    <property type="match status" value="1"/>
</dbReference>
<evidence type="ECO:0000256" key="2">
    <source>
        <dbReference type="ARBA" id="ARBA00004323"/>
    </source>
</evidence>
<comment type="pathway">
    <text evidence="3">Protein modification; protein glycosylation.</text>
</comment>
<evidence type="ECO:0000256" key="14">
    <source>
        <dbReference type="ARBA" id="ARBA00038949"/>
    </source>
</evidence>
<evidence type="ECO:0000256" key="3">
    <source>
        <dbReference type="ARBA" id="ARBA00004922"/>
    </source>
</evidence>
<dbReference type="EMBL" id="CAXAMM010012614">
    <property type="protein sequence ID" value="CAK9029362.1"/>
    <property type="molecule type" value="Genomic_DNA"/>
</dbReference>
<keyword evidence="10 17" id="KW-1133">Transmembrane helix</keyword>
<keyword evidence="19" id="KW-1185">Reference proteome</keyword>
<evidence type="ECO:0000256" key="17">
    <source>
        <dbReference type="SAM" id="Phobius"/>
    </source>
</evidence>
<feature type="transmembrane region" description="Helical" evidence="17">
    <location>
        <begin position="241"/>
        <end position="259"/>
    </location>
</feature>
<evidence type="ECO:0000256" key="13">
    <source>
        <dbReference type="ARBA" id="ARBA00023211"/>
    </source>
</evidence>
<organism evidence="18 19">
    <name type="scientific">Durusdinium trenchii</name>
    <dbReference type="NCBI Taxonomy" id="1381693"/>
    <lineage>
        <taxon>Eukaryota</taxon>
        <taxon>Sar</taxon>
        <taxon>Alveolata</taxon>
        <taxon>Dinophyceae</taxon>
        <taxon>Suessiales</taxon>
        <taxon>Symbiodiniaceae</taxon>
        <taxon>Durusdinium</taxon>
    </lineage>
</organism>
<keyword evidence="11" id="KW-0333">Golgi apparatus</keyword>
<keyword evidence="7 17" id="KW-0812">Transmembrane</keyword>